<reference evidence="7 8" key="1">
    <citation type="journal article" date="2024" name="Nat. Commun.">
        <title>Phylogenomics reveals the evolutionary origins of lichenization in chlorophyte algae.</title>
        <authorList>
            <person name="Puginier C."/>
            <person name="Libourel C."/>
            <person name="Otte J."/>
            <person name="Skaloud P."/>
            <person name="Haon M."/>
            <person name="Grisel S."/>
            <person name="Petersen M."/>
            <person name="Berrin J.G."/>
            <person name="Delaux P.M."/>
            <person name="Dal Grande F."/>
            <person name="Keller J."/>
        </authorList>
    </citation>
    <scope>NUCLEOTIDE SEQUENCE [LARGE SCALE GENOMIC DNA]</scope>
    <source>
        <strain evidence="7 8">SAG 2523</strain>
    </source>
</reference>
<evidence type="ECO:0000256" key="2">
    <source>
        <dbReference type="ARBA" id="ARBA00022448"/>
    </source>
</evidence>
<evidence type="ECO:0000256" key="6">
    <source>
        <dbReference type="SAM" id="Phobius"/>
    </source>
</evidence>
<feature type="transmembrane region" description="Helical" evidence="6">
    <location>
        <begin position="58"/>
        <end position="81"/>
    </location>
</feature>
<dbReference type="GO" id="GO:0022857">
    <property type="term" value="F:transmembrane transporter activity"/>
    <property type="evidence" value="ECO:0007669"/>
    <property type="project" value="UniProtKB-ARBA"/>
</dbReference>
<proteinExistence type="predicted"/>
<keyword evidence="2" id="KW-0813">Transport</keyword>
<evidence type="ECO:0000256" key="4">
    <source>
        <dbReference type="ARBA" id="ARBA00022989"/>
    </source>
</evidence>
<comment type="subcellular location">
    <subcellularLocation>
        <location evidence="1">Membrane</location>
        <topology evidence="1">Multi-pass membrane protein</topology>
    </subcellularLocation>
</comment>
<accession>A0AAW1S5H3</accession>
<evidence type="ECO:0000313" key="8">
    <source>
        <dbReference type="Proteomes" id="UP001485043"/>
    </source>
</evidence>
<protein>
    <recommendedName>
        <fullName evidence="9">Amino acid permease</fullName>
    </recommendedName>
</protein>
<comment type="caution">
    <text evidence="7">The sequence shown here is derived from an EMBL/GenBank/DDBJ whole genome shotgun (WGS) entry which is preliminary data.</text>
</comment>
<dbReference type="GO" id="GO:0016020">
    <property type="term" value="C:membrane"/>
    <property type="evidence" value="ECO:0007669"/>
    <property type="project" value="UniProtKB-SubCell"/>
</dbReference>
<evidence type="ECO:0000256" key="5">
    <source>
        <dbReference type="ARBA" id="ARBA00023136"/>
    </source>
</evidence>
<keyword evidence="3 6" id="KW-0812">Transmembrane</keyword>
<dbReference type="AlphaFoldDB" id="A0AAW1S5H3"/>
<name>A0AAW1S5H3_9CHLO</name>
<feature type="transmembrane region" description="Helical" evidence="6">
    <location>
        <begin position="93"/>
        <end position="111"/>
    </location>
</feature>
<keyword evidence="5 6" id="KW-0472">Membrane</keyword>
<sequence>WFVVTCAFLPVFTLLWSPVFLTNVFTAATLGLTVSYAIPVLCRLVLARHSFVPGPFSLGRWTHLCGWSVVAWTAVAAIIFSVPLSVPIDGANFNYAAGGLGLVILGSFAGWRLSARHWFQGPSPSISSSDAVRVKEFGWK</sequence>
<evidence type="ECO:0000256" key="3">
    <source>
        <dbReference type="ARBA" id="ARBA00022692"/>
    </source>
</evidence>
<evidence type="ECO:0008006" key="9">
    <source>
        <dbReference type="Google" id="ProtNLM"/>
    </source>
</evidence>
<dbReference type="PANTHER" id="PTHR45649">
    <property type="entry name" value="AMINO-ACID PERMEASE BAT1"/>
    <property type="match status" value="1"/>
</dbReference>
<feature type="non-terminal residue" evidence="7">
    <location>
        <position position="1"/>
    </location>
</feature>
<keyword evidence="8" id="KW-1185">Reference proteome</keyword>
<keyword evidence="4 6" id="KW-1133">Transmembrane helix</keyword>
<dbReference type="EMBL" id="JALJOV010001776">
    <property type="protein sequence ID" value="KAK9841070.1"/>
    <property type="molecule type" value="Genomic_DNA"/>
</dbReference>
<gene>
    <name evidence="7" type="ORF">WJX84_008846</name>
</gene>
<dbReference type="PANTHER" id="PTHR45649:SF30">
    <property type="entry name" value="AMINO-ACID PERMEASE BAT1"/>
    <property type="match status" value="1"/>
</dbReference>
<evidence type="ECO:0000256" key="1">
    <source>
        <dbReference type="ARBA" id="ARBA00004141"/>
    </source>
</evidence>
<evidence type="ECO:0000313" key="7">
    <source>
        <dbReference type="EMBL" id="KAK9841070.1"/>
    </source>
</evidence>
<organism evidence="7 8">
    <name type="scientific">Apatococcus fuscideae</name>
    <dbReference type="NCBI Taxonomy" id="2026836"/>
    <lineage>
        <taxon>Eukaryota</taxon>
        <taxon>Viridiplantae</taxon>
        <taxon>Chlorophyta</taxon>
        <taxon>core chlorophytes</taxon>
        <taxon>Trebouxiophyceae</taxon>
        <taxon>Chlorellales</taxon>
        <taxon>Chlorellaceae</taxon>
        <taxon>Apatococcus</taxon>
    </lineage>
</organism>
<dbReference type="Proteomes" id="UP001485043">
    <property type="component" value="Unassembled WGS sequence"/>
</dbReference>